<feature type="transmembrane region" description="Helical" evidence="9">
    <location>
        <begin position="154"/>
        <end position="172"/>
    </location>
</feature>
<dbReference type="InterPro" id="IPR018495">
    <property type="entry name" value="Succ_DH_cyt_bsu_CS"/>
</dbReference>
<dbReference type="GO" id="GO:0006121">
    <property type="term" value="P:mitochondrial electron transport, succinate to ubiquinone"/>
    <property type="evidence" value="ECO:0007669"/>
    <property type="project" value="TreeGrafter"/>
</dbReference>
<dbReference type="PANTHER" id="PTHR10978">
    <property type="entry name" value="SUCCINATE DEHYDROGENASE CYTOCHROME B560 SUBUNIT"/>
    <property type="match status" value="1"/>
</dbReference>
<evidence type="ECO:0000256" key="3">
    <source>
        <dbReference type="ARBA" id="ARBA00022617"/>
    </source>
</evidence>
<protein>
    <submittedName>
        <fullName evidence="11">Succinate dehydrogenase cytochrome b560 subunit, mitochondrial</fullName>
    </submittedName>
</protein>
<dbReference type="KEGG" id="apln:108738399"/>
<keyword evidence="7" id="KW-0408">Iron</keyword>
<dbReference type="GO" id="GO:0046872">
    <property type="term" value="F:metal ion binding"/>
    <property type="evidence" value="ECO:0007669"/>
    <property type="project" value="UniProtKB-KW"/>
</dbReference>
<comment type="subcellular location">
    <subcellularLocation>
        <location evidence="1">Membrane</location>
        <topology evidence="1">Multi-pass membrane protein</topology>
    </subcellularLocation>
</comment>
<dbReference type="RefSeq" id="XP_018327301.1">
    <property type="nucleotide sequence ID" value="XM_018471799.2"/>
</dbReference>
<keyword evidence="3" id="KW-0349">Heme</keyword>
<dbReference type="FunFam" id="1.20.1300.10:FF:000011">
    <property type="entry name" value="Succinate dehydrogenase cytochrome b560 subunit"/>
    <property type="match status" value="1"/>
</dbReference>
<reference evidence="11" key="1">
    <citation type="submission" date="2025-08" db="UniProtKB">
        <authorList>
            <consortium name="RefSeq"/>
        </authorList>
    </citation>
    <scope>IDENTIFICATION</scope>
    <source>
        <tissue evidence="11">Entire body</tissue>
    </source>
</reference>
<dbReference type="SUPFAM" id="SSF81343">
    <property type="entry name" value="Fumarate reductase respiratory complex transmembrane subunits"/>
    <property type="match status" value="1"/>
</dbReference>
<dbReference type="PANTHER" id="PTHR10978:SF5">
    <property type="entry name" value="SUCCINATE DEHYDROGENASE CYTOCHROME B560 SUBUNIT, MITOCHONDRIAL"/>
    <property type="match status" value="1"/>
</dbReference>
<dbReference type="InterPro" id="IPR000701">
    <property type="entry name" value="SuccDH_FuR_B_TM-su"/>
</dbReference>
<evidence type="ECO:0000256" key="7">
    <source>
        <dbReference type="ARBA" id="ARBA00023004"/>
    </source>
</evidence>
<keyword evidence="4 9" id="KW-0812">Transmembrane</keyword>
<dbReference type="InterPro" id="IPR014314">
    <property type="entry name" value="Succ_DH_cytb556"/>
</dbReference>
<evidence type="ECO:0000313" key="11">
    <source>
        <dbReference type="RefSeq" id="XP_018327301.1"/>
    </source>
</evidence>
<dbReference type="Gene3D" id="1.20.1300.10">
    <property type="entry name" value="Fumarate reductase/succinate dehydrogenase, transmembrane subunit"/>
    <property type="match status" value="1"/>
</dbReference>
<evidence type="ECO:0000256" key="5">
    <source>
        <dbReference type="ARBA" id="ARBA00022723"/>
    </source>
</evidence>
<accession>A0A1W4WTS6</accession>
<keyword evidence="8 9" id="KW-0472">Membrane</keyword>
<evidence type="ECO:0000313" key="10">
    <source>
        <dbReference type="Proteomes" id="UP000192223"/>
    </source>
</evidence>
<dbReference type="InterPro" id="IPR034804">
    <property type="entry name" value="SQR/QFR_C/D"/>
</dbReference>
<evidence type="ECO:0000256" key="1">
    <source>
        <dbReference type="ARBA" id="ARBA00004141"/>
    </source>
</evidence>
<evidence type="ECO:0000256" key="9">
    <source>
        <dbReference type="SAM" id="Phobius"/>
    </source>
</evidence>
<keyword evidence="5" id="KW-0479">Metal-binding</keyword>
<dbReference type="GO" id="GO:0009055">
    <property type="term" value="F:electron transfer activity"/>
    <property type="evidence" value="ECO:0007669"/>
    <property type="project" value="InterPro"/>
</dbReference>
<dbReference type="GO" id="GO:0016020">
    <property type="term" value="C:membrane"/>
    <property type="evidence" value="ECO:0007669"/>
    <property type="project" value="UniProtKB-SubCell"/>
</dbReference>
<dbReference type="GO" id="GO:0005739">
    <property type="term" value="C:mitochondrion"/>
    <property type="evidence" value="ECO:0007669"/>
    <property type="project" value="GOC"/>
</dbReference>
<dbReference type="Proteomes" id="UP000192223">
    <property type="component" value="Unplaced"/>
</dbReference>
<evidence type="ECO:0000256" key="6">
    <source>
        <dbReference type="ARBA" id="ARBA00022989"/>
    </source>
</evidence>
<dbReference type="STRING" id="224129.A0A1W4WTS6"/>
<dbReference type="FunCoup" id="A0A1W4WTS6">
    <property type="interactions" value="921"/>
</dbReference>
<dbReference type="OrthoDB" id="588261at2759"/>
<dbReference type="NCBIfam" id="TIGR02970">
    <property type="entry name" value="succ_dehyd_cytB"/>
    <property type="match status" value="1"/>
</dbReference>
<dbReference type="GO" id="GO:0006099">
    <property type="term" value="P:tricarboxylic acid cycle"/>
    <property type="evidence" value="ECO:0007669"/>
    <property type="project" value="InterPro"/>
</dbReference>
<gene>
    <name evidence="11" type="primary">LOC108738399</name>
</gene>
<dbReference type="Pfam" id="PF01127">
    <property type="entry name" value="Sdh_cyt"/>
    <property type="match status" value="1"/>
</dbReference>
<evidence type="ECO:0000256" key="8">
    <source>
        <dbReference type="ARBA" id="ARBA00023136"/>
    </source>
</evidence>
<dbReference type="AlphaFoldDB" id="A0A1W4WTS6"/>
<keyword evidence="6 9" id="KW-1133">Transmembrane helix</keyword>
<dbReference type="GeneID" id="108738399"/>
<organism evidence="10 11">
    <name type="scientific">Agrilus planipennis</name>
    <name type="common">Emerald ash borer</name>
    <name type="synonym">Agrilus marcopoli</name>
    <dbReference type="NCBI Taxonomy" id="224129"/>
    <lineage>
        <taxon>Eukaryota</taxon>
        <taxon>Metazoa</taxon>
        <taxon>Ecdysozoa</taxon>
        <taxon>Arthropoda</taxon>
        <taxon>Hexapoda</taxon>
        <taxon>Insecta</taxon>
        <taxon>Pterygota</taxon>
        <taxon>Neoptera</taxon>
        <taxon>Endopterygota</taxon>
        <taxon>Coleoptera</taxon>
        <taxon>Polyphaga</taxon>
        <taxon>Elateriformia</taxon>
        <taxon>Buprestoidea</taxon>
        <taxon>Buprestidae</taxon>
        <taxon>Agrilinae</taxon>
        <taxon>Agrilus</taxon>
    </lineage>
</organism>
<keyword evidence="10" id="KW-1185">Reference proteome</keyword>
<proteinExistence type="predicted"/>
<dbReference type="InParanoid" id="A0A1W4WTS6"/>
<comment type="pathway">
    <text evidence="2">Carbohydrate metabolism; tricarboxylic acid cycle.</text>
</comment>
<sequence>MLSVYRLVNRSCNKISLANNFQKNVIISARAVTMKIVPEPPSSDQDFFEKNEQLKRPQSPHLTIYKPQITSMLSITHRITGMVLAGYVTAFGIGVLILPHDWPHYISALETVSPATLFLGKLLVAFPFSYHFWNGIRHLVWDIGQLFKLKEVYTTGYIVLGTTAVTTVILSLL</sequence>
<evidence type="ECO:0000256" key="2">
    <source>
        <dbReference type="ARBA" id="ARBA00005163"/>
    </source>
</evidence>
<dbReference type="CDD" id="cd03499">
    <property type="entry name" value="SQR_TypeC_SdhC"/>
    <property type="match status" value="1"/>
</dbReference>
<name>A0A1W4WTS6_AGRPL</name>
<feature type="transmembrane region" description="Helical" evidence="9">
    <location>
        <begin position="79"/>
        <end position="100"/>
    </location>
</feature>
<dbReference type="PROSITE" id="PS01001">
    <property type="entry name" value="SDH_CYT_2"/>
    <property type="match status" value="1"/>
</dbReference>
<feature type="transmembrane region" description="Helical" evidence="9">
    <location>
        <begin position="112"/>
        <end position="133"/>
    </location>
</feature>
<evidence type="ECO:0000256" key="4">
    <source>
        <dbReference type="ARBA" id="ARBA00022692"/>
    </source>
</evidence>